<evidence type="ECO:0000313" key="1">
    <source>
        <dbReference type="EMBL" id="EJX01381.1"/>
    </source>
</evidence>
<name>J9CMP3_9ZZZZ</name>
<sequence>MKLPWLIQRIHYDQQFALSRDWTCVFIPGTSLLHIVFTVDLLSVPIGFRLPSRESPRS</sequence>
<protein>
    <submittedName>
        <fullName evidence="1">Uncharacterized protein</fullName>
    </submittedName>
</protein>
<dbReference type="AlphaFoldDB" id="J9CMP3"/>
<gene>
    <name evidence="1" type="ORF">EVA_10512</name>
</gene>
<reference evidence="1" key="1">
    <citation type="journal article" date="2012" name="PLoS ONE">
        <title>Gene sets for utilization of primary and secondary nutrition supplies in the distal gut of endangered iberian lynx.</title>
        <authorList>
            <person name="Alcaide M."/>
            <person name="Messina E."/>
            <person name="Richter M."/>
            <person name="Bargiela R."/>
            <person name="Peplies J."/>
            <person name="Huws S.A."/>
            <person name="Newbold C.J."/>
            <person name="Golyshin P.N."/>
            <person name="Simon M.A."/>
            <person name="Lopez G."/>
            <person name="Yakimov M.M."/>
            <person name="Ferrer M."/>
        </authorList>
    </citation>
    <scope>NUCLEOTIDE SEQUENCE</scope>
</reference>
<proteinExistence type="predicted"/>
<organism evidence="1">
    <name type="scientific">gut metagenome</name>
    <dbReference type="NCBI Taxonomy" id="749906"/>
    <lineage>
        <taxon>unclassified sequences</taxon>
        <taxon>metagenomes</taxon>
        <taxon>organismal metagenomes</taxon>
    </lineage>
</organism>
<dbReference type="EMBL" id="AMCI01002983">
    <property type="protein sequence ID" value="EJX01381.1"/>
    <property type="molecule type" value="Genomic_DNA"/>
</dbReference>
<comment type="caution">
    <text evidence="1">The sequence shown here is derived from an EMBL/GenBank/DDBJ whole genome shotgun (WGS) entry which is preliminary data.</text>
</comment>
<accession>J9CMP3</accession>